<evidence type="ECO:0000256" key="1">
    <source>
        <dbReference type="SAM" id="MobiDB-lite"/>
    </source>
</evidence>
<sequence>MKKLEKELQKLAERQRELERELHRRNGELEGEVGGTGNEGREKKLPELRNVPQPDPVKIEGNITENLGYFEKAWKNYSVASGLEEYPERVRVAVLLSVIGSDMHKVYDKLQKTEAEEETAEGVIEKLKENLTHTVNKRFER</sequence>
<organism evidence="2">
    <name type="scientific">Lygus hesperus</name>
    <name type="common">Western plant bug</name>
    <dbReference type="NCBI Taxonomy" id="30085"/>
    <lineage>
        <taxon>Eukaryota</taxon>
        <taxon>Metazoa</taxon>
        <taxon>Ecdysozoa</taxon>
        <taxon>Arthropoda</taxon>
        <taxon>Hexapoda</taxon>
        <taxon>Insecta</taxon>
        <taxon>Pterygota</taxon>
        <taxon>Neoptera</taxon>
        <taxon>Paraneoptera</taxon>
        <taxon>Hemiptera</taxon>
        <taxon>Heteroptera</taxon>
        <taxon>Panheteroptera</taxon>
        <taxon>Cimicomorpha</taxon>
        <taxon>Miridae</taxon>
        <taxon>Mirini</taxon>
        <taxon>Lygus</taxon>
    </lineage>
</organism>
<feature type="region of interest" description="Disordered" evidence="1">
    <location>
        <begin position="1"/>
        <end position="59"/>
    </location>
</feature>
<dbReference type="EMBL" id="GBHO01032708">
    <property type="protein sequence ID" value="JAG10896.1"/>
    <property type="molecule type" value="Transcribed_RNA"/>
</dbReference>
<feature type="non-terminal residue" evidence="2">
    <location>
        <position position="141"/>
    </location>
</feature>
<keyword evidence="2" id="KW-0436">Ligase</keyword>
<evidence type="ECO:0000313" key="2">
    <source>
        <dbReference type="EMBL" id="JAG10896.1"/>
    </source>
</evidence>
<proteinExistence type="predicted"/>
<dbReference type="GO" id="GO:0016874">
    <property type="term" value="F:ligase activity"/>
    <property type="evidence" value="ECO:0007669"/>
    <property type="project" value="UniProtKB-KW"/>
</dbReference>
<reference evidence="2" key="1">
    <citation type="journal article" date="2014" name="PLoS ONE">
        <title>Transcriptome-Based Identification of ABC Transporters in the Western Tarnished Plant Bug Lygus hesperus.</title>
        <authorList>
            <person name="Hull J.J."/>
            <person name="Chaney K."/>
            <person name="Geib S.M."/>
            <person name="Fabrick J.A."/>
            <person name="Brent C.S."/>
            <person name="Walsh D."/>
            <person name="Lavine L.C."/>
        </authorList>
    </citation>
    <scope>NUCLEOTIDE SEQUENCE</scope>
</reference>
<dbReference type="AlphaFoldDB" id="A0A0A9WTZ9"/>
<accession>A0A0A9WTZ9</accession>
<protein>
    <submittedName>
        <fullName evidence="2">Alanine--tRNA ligase</fullName>
    </submittedName>
</protein>
<feature type="compositionally biased region" description="Basic and acidic residues" evidence="1">
    <location>
        <begin position="1"/>
        <end position="28"/>
    </location>
</feature>
<reference evidence="2" key="2">
    <citation type="submission" date="2014-07" db="EMBL/GenBank/DDBJ databases">
        <authorList>
            <person name="Hull J."/>
        </authorList>
    </citation>
    <scope>NUCLEOTIDE SEQUENCE</scope>
</reference>
<gene>
    <name evidence="2" type="primary">alaS_6</name>
    <name evidence="2" type="ORF">CM83_104087</name>
</gene>
<name>A0A0A9WTZ9_LYGHE</name>